<dbReference type="AlphaFoldDB" id="A0A7W9ATP0"/>
<name>A0A7W9ATP0_9HYPH</name>
<gene>
    <name evidence="1" type="ORF">FHS76_000212</name>
</gene>
<protein>
    <submittedName>
        <fullName evidence="1">Uncharacterized protein</fullName>
    </submittedName>
</protein>
<organism evidence="1 2">
    <name type="scientific">Brucella daejeonensis</name>
    <dbReference type="NCBI Taxonomy" id="659015"/>
    <lineage>
        <taxon>Bacteria</taxon>
        <taxon>Pseudomonadati</taxon>
        <taxon>Pseudomonadota</taxon>
        <taxon>Alphaproteobacteria</taxon>
        <taxon>Hyphomicrobiales</taxon>
        <taxon>Brucellaceae</taxon>
        <taxon>Brucella/Ochrobactrum group</taxon>
        <taxon>Brucella</taxon>
    </lineage>
</organism>
<reference evidence="1 2" key="1">
    <citation type="submission" date="2020-08" db="EMBL/GenBank/DDBJ databases">
        <title>Genomic Encyclopedia of Type Strains, Phase IV (KMG-IV): sequencing the most valuable type-strain genomes for metagenomic binning, comparative biology and taxonomic classification.</title>
        <authorList>
            <person name="Goeker M."/>
        </authorList>
    </citation>
    <scope>NUCLEOTIDE SEQUENCE [LARGE SCALE GENOMIC DNA]</scope>
    <source>
        <strain evidence="1 2">DSM 26944</strain>
    </source>
</reference>
<keyword evidence="2" id="KW-1185">Reference proteome</keyword>
<evidence type="ECO:0000313" key="2">
    <source>
        <dbReference type="Proteomes" id="UP000555546"/>
    </source>
</evidence>
<accession>A0A7W9ATP0</accession>
<dbReference type="EMBL" id="JACIJG010000001">
    <property type="protein sequence ID" value="MBB5700374.1"/>
    <property type="molecule type" value="Genomic_DNA"/>
</dbReference>
<sequence>MRSGGILVGELATGKTTGSSLFLGTILSEKSATFPDHALARTACNPAP</sequence>
<proteinExistence type="predicted"/>
<comment type="caution">
    <text evidence="1">The sequence shown here is derived from an EMBL/GenBank/DDBJ whole genome shotgun (WGS) entry which is preliminary data.</text>
</comment>
<evidence type="ECO:0000313" key="1">
    <source>
        <dbReference type="EMBL" id="MBB5700374.1"/>
    </source>
</evidence>
<dbReference type="Proteomes" id="UP000555546">
    <property type="component" value="Unassembled WGS sequence"/>
</dbReference>